<evidence type="ECO:0000313" key="2">
    <source>
        <dbReference type="EMBL" id="KIQ68209.1"/>
    </source>
</evidence>
<dbReference type="Gene3D" id="3.40.50.150">
    <property type="entry name" value="Vaccinia Virus protein VP39"/>
    <property type="match status" value="1"/>
</dbReference>
<dbReference type="Proteomes" id="UP000035100">
    <property type="component" value="Unassembled WGS sequence"/>
</dbReference>
<dbReference type="InterPro" id="IPR029063">
    <property type="entry name" value="SAM-dependent_MTases_sf"/>
</dbReference>
<protein>
    <submittedName>
        <fullName evidence="2">Dimethyladenosine transferase (rRNA methylation)</fullName>
    </submittedName>
</protein>
<organism evidence="2 3">
    <name type="scientific">Wenxinia marina DSM 24838</name>
    <dbReference type="NCBI Taxonomy" id="1123501"/>
    <lineage>
        <taxon>Bacteria</taxon>
        <taxon>Pseudomonadati</taxon>
        <taxon>Pseudomonadota</taxon>
        <taxon>Alphaproteobacteria</taxon>
        <taxon>Rhodobacterales</taxon>
        <taxon>Roseobacteraceae</taxon>
        <taxon>Wenxinia</taxon>
    </lineage>
</organism>
<dbReference type="InterPro" id="IPR041698">
    <property type="entry name" value="Methyltransf_25"/>
</dbReference>
<dbReference type="OrthoDB" id="9804312at2"/>
<keyword evidence="2" id="KW-0808">Transferase</keyword>
<dbReference type="SUPFAM" id="SSF53335">
    <property type="entry name" value="S-adenosyl-L-methionine-dependent methyltransferases"/>
    <property type="match status" value="1"/>
</dbReference>
<dbReference type="EMBL" id="AONG01000016">
    <property type="protein sequence ID" value="KIQ68209.1"/>
    <property type="molecule type" value="Genomic_DNA"/>
</dbReference>
<comment type="caution">
    <text evidence="2">The sequence shown here is derived from an EMBL/GenBank/DDBJ whole genome shotgun (WGS) entry which is preliminary data.</text>
</comment>
<feature type="domain" description="Methyltransferase" evidence="1">
    <location>
        <begin position="42"/>
        <end position="135"/>
    </location>
</feature>
<dbReference type="PATRIC" id="fig|1123501.6.peg.3341"/>
<sequence length="244" mass="26593">MDFEPDTFGRLYAGSYDDGPMPPTLDASVDLISDLAGPEARILELAIGTGRVALPLAAKGHRIEGIEGSADMAARLAAKPGGDAIPVTIGDMADVDRDGPFTCVFLVFNTIFNLTSQEAQVRLFANVADRLAPGGTFLVETFVPSFDGFTENQRMKVRGVAMDSLFFEAVEHDPVAQRLHFQRARIEGGAVRLSPLVMRYARPPELDLMARMAGLRLRDRWGGWAREPFTAASAMHVSVWEKPS</sequence>
<evidence type="ECO:0000313" key="3">
    <source>
        <dbReference type="Proteomes" id="UP000035100"/>
    </source>
</evidence>
<dbReference type="AlphaFoldDB" id="A0A0D0Q109"/>
<dbReference type="RefSeq" id="WP_018302329.1">
    <property type="nucleotide sequence ID" value="NZ_KB902283.1"/>
</dbReference>
<dbReference type="CDD" id="cd02440">
    <property type="entry name" value="AdoMet_MTases"/>
    <property type="match status" value="1"/>
</dbReference>
<reference evidence="2 3" key="1">
    <citation type="submission" date="2013-01" db="EMBL/GenBank/DDBJ databases">
        <authorList>
            <person name="Fiebig A."/>
            <person name="Goeker M."/>
            <person name="Klenk H.-P.P."/>
        </authorList>
    </citation>
    <scope>NUCLEOTIDE SEQUENCE [LARGE SCALE GENOMIC DNA]</scope>
    <source>
        <strain evidence="2 3">DSM 24838</strain>
    </source>
</reference>
<dbReference type="STRING" id="1123501.Wenmar_03219"/>
<dbReference type="GO" id="GO:0016740">
    <property type="term" value="F:transferase activity"/>
    <property type="evidence" value="ECO:0007669"/>
    <property type="project" value="UniProtKB-KW"/>
</dbReference>
<name>A0A0D0Q109_9RHOB</name>
<dbReference type="eggNOG" id="COG0030">
    <property type="taxonomic scope" value="Bacteria"/>
</dbReference>
<dbReference type="Pfam" id="PF13649">
    <property type="entry name" value="Methyltransf_25"/>
    <property type="match status" value="1"/>
</dbReference>
<keyword evidence="3" id="KW-1185">Reference proteome</keyword>
<dbReference type="Gene3D" id="2.20.25.570">
    <property type="match status" value="1"/>
</dbReference>
<accession>A0A0D0Q109</accession>
<proteinExistence type="predicted"/>
<gene>
    <name evidence="2" type="ORF">Wenmar_03219</name>
</gene>
<evidence type="ECO:0000259" key="1">
    <source>
        <dbReference type="Pfam" id="PF13649"/>
    </source>
</evidence>